<reference evidence="8 9" key="2">
    <citation type="journal article" date="2014" name="Genome Announc.">
        <title>Complete Genome Sequence of Coprothermobacter proteolyticus DSM 5265.</title>
        <authorList>
            <person name="Alexiev A."/>
            <person name="Coil D.A."/>
            <person name="Badger J.H."/>
            <person name="Enticknap J."/>
            <person name="Ward N."/>
            <person name="Robb F.T."/>
            <person name="Eisen J.A."/>
        </authorList>
    </citation>
    <scope>NUCLEOTIDE SEQUENCE [LARGE SCALE GENOMIC DNA]</scope>
    <source>
        <strain evidence="9">ATCC 35245 / DSM 5265 / OCM 4 / BT</strain>
    </source>
</reference>
<dbReference type="STRING" id="309798.COPRO5265_0972"/>
<evidence type="ECO:0000313" key="9">
    <source>
        <dbReference type="Proteomes" id="UP000001732"/>
    </source>
</evidence>
<name>B5Y949_COPPD</name>
<dbReference type="Pfam" id="PF02588">
    <property type="entry name" value="YitT_membrane"/>
    <property type="match status" value="1"/>
</dbReference>
<dbReference type="CDD" id="cd16380">
    <property type="entry name" value="YitT_C"/>
    <property type="match status" value="1"/>
</dbReference>
<feature type="domain" description="DUF2179" evidence="7">
    <location>
        <begin position="227"/>
        <end position="281"/>
    </location>
</feature>
<dbReference type="InterPro" id="IPR019264">
    <property type="entry name" value="DUF2179"/>
</dbReference>
<dbReference type="PANTHER" id="PTHR33545">
    <property type="entry name" value="UPF0750 MEMBRANE PROTEIN YITT-RELATED"/>
    <property type="match status" value="1"/>
</dbReference>
<feature type="transmembrane region" description="Helical" evidence="6">
    <location>
        <begin position="85"/>
        <end position="106"/>
    </location>
</feature>
<dbReference type="KEGG" id="cpo:COPRO5265_0972"/>
<evidence type="ECO:0000256" key="2">
    <source>
        <dbReference type="ARBA" id="ARBA00022475"/>
    </source>
</evidence>
<evidence type="ECO:0000256" key="4">
    <source>
        <dbReference type="ARBA" id="ARBA00022989"/>
    </source>
</evidence>
<evidence type="ECO:0000313" key="8">
    <source>
        <dbReference type="EMBL" id="ACI17597.1"/>
    </source>
</evidence>
<sequence length="290" mass="31586">MIDSFRKSIPRFKDVLLIVLGCLVTAFGLVAFLFPHNLAPGGVGGLALTINHFVPFLSIGTWMLILNLVLFALAFWLLGSHIGTGTLIGTFFLSFFVDLLSKYYAQPLTNDLILSVLYGGALSGIGLGLVFKGRATTGGTDIVGFIINKYTGISVGQSIFIADATVVTLMALVFRSTDVALLAIVSIFIGSAAVDMMQKGFIRERVFFIISDNYEQMLKEVDENLGRGATLLQSWGSYAGTERKALVVCVSQSETDEMERIIRRVDPKSFYIVVEGVRVVGEGFRSPSWV</sequence>
<keyword evidence="5 6" id="KW-0472">Membrane</keyword>
<dbReference type="OrthoDB" id="9779786at2"/>
<keyword evidence="9" id="KW-1185">Reference proteome</keyword>
<dbReference type="Proteomes" id="UP000001732">
    <property type="component" value="Chromosome"/>
</dbReference>
<evidence type="ECO:0000256" key="3">
    <source>
        <dbReference type="ARBA" id="ARBA00022692"/>
    </source>
</evidence>
<organism evidence="8 9">
    <name type="scientific">Coprothermobacter proteolyticus (strain ATCC 35245 / DSM 5265 / OCM 4 / BT)</name>
    <dbReference type="NCBI Taxonomy" id="309798"/>
    <lineage>
        <taxon>Bacteria</taxon>
        <taxon>Pseudomonadati</taxon>
        <taxon>Coprothermobacterota</taxon>
        <taxon>Coprothermobacteria</taxon>
        <taxon>Coprothermobacterales</taxon>
        <taxon>Coprothermobacteraceae</taxon>
        <taxon>Coprothermobacter</taxon>
    </lineage>
</organism>
<feature type="transmembrane region" description="Helical" evidence="6">
    <location>
        <begin position="15"/>
        <end position="34"/>
    </location>
</feature>
<feature type="transmembrane region" description="Helical" evidence="6">
    <location>
        <begin position="152"/>
        <end position="173"/>
    </location>
</feature>
<dbReference type="AlphaFoldDB" id="B5Y949"/>
<dbReference type="Pfam" id="PF10035">
    <property type="entry name" value="DUF2179"/>
    <property type="match status" value="1"/>
</dbReference>
<dbReference type="Gene3D" id="3.30.70.120">
    <property type="match status" value="1"/>
</dbReference>
<dbReference type="GO" id="GO:0005886">
    <property type="term" value="C:plasma membrane"/>
    <property type="evidence" value="ECO:0007669"/>
    <property type="project" value="UniProtKB-SubCell"/>
</dbReference>
<protein>
    <submittedName>
        <fullName evidence="8">YitT family protein</fullName>
    </submittedName>
</protein>
<dbReference type="EMBL" id="CP001145">
    <property type="protein sequence ID" value="ACI17597.1"/>
    <property type="molecule type" value="Genomic_DNA"/>
</dbReference>
<dbReference type="HOGENOM" id="CLU_063199_1_1_9"/>
<dbReference type="RefSeq" id="WP_012544249.1">
    <property type="nucleotide sequence ID" value="NC_011295.1"/>
</dbReference>
<dbReference type="InterPro" id="IPR015867">
    <property type="entry name" value="N-reg_PII/ATP_PRibTrfase_C"/>
</dbReference>
<dbReference type="InterPro" id="IPR003740">
    <property type="entry name" value="YitT"/>
</dbReference>
<evidence type="ECO:0000256" key="1">
    <source>
        <dbReference type="ARBA" id="ARBA00004651"/>
    </source>
</evidence>
<feature type="transmembrane region" description="Helical" evidence="6">
    <location>
        <begin position="179"/>
        <end position="197"/>
    </location>
</feature>
<comment type="subcellular location">
    <subcellularLocation>
        <location evidence="1">Cell membrane</location>
        <topology evidence="1">Multi-pass membrane protein</topology>
    </subcellularLocation>
</comment>
<gene>
    <name evidence="8" type="ordered locus">COPRO5265_0972</name>
</gene>
<reference evidence="9" key="1">
    <citation type="submission" date="2008-08" db="EMBL/GenBank/DDBJ databases">
        <title>The complete genome sequence of Coprothermobacter proteolyticus strain ATCC 5245 / DSM 5265 / BT.</title>
        <authorList>
            <person name="Dodson R.J."/>
            <person name="Durkin A.S."/>
            <person name="Wu M."/>
            <person name="Eisen J."/>
            <person name="Sutton G."/>
        </authorList>
    </citation>
    <scope>NUCLEOTIDE SEQUENCE [LARGE SCALE GENOMIC DNA]</scope>
    <source>
        <strain evidence="9">ATCC 35245 / DSM 5265 / OCM 4 / BT</strain>
    </source>
</reference>
<evidence type="ECO:0000256" key="5">
    <source>
        <dbReference type="ARBA" id="ARBA00023136"/>
    </source>
</evidence>
<evidence type="ECO:0000259" key="7">
    <source>
        <dbReference type="Pfam" id="PF10035"/>
    </source>
</evidence>
<keyword evidence="4 6" id="KW-1133">Transmembrane helix</keyword>
<evidence type="ECO:0000256" key="6">
    <source>
        <dbReference type="SAM" id="Phobius"/>
    </source>
</evidence>
<dbReference type="InterPro" id="IPR051461">
    <property type="entry name" value="UPF0750_membrane"/>
</dbReference>
<accession>B5Y949</accession>
<keyword evidence="2" id="KW-1003">Cell membrane</keyword>
<feature type="transmembrane region" description="Helical" evidence="6">
    <location>
        <begin position="54"/>
        <end position="78"/>
    </location>
</feature>
<dbReference type="PIRSF" id="PIRSF006483">
    <property type="entry name" value="Membrane_protein_YitT"/>
    <property type="match status" value="1"/>
</dbReference>
<dbReference type="eggNOG" id="COG1284">
    <property type="taxonomic scope" value="Bacteria"/>
</dbReference>
<feature type="transmembrane region" description="Helical" evidence="6">
    <location>
        <begin position="112"/>
        <end position="131"/>
    </location>
</feature>
<dbReference type="PANTHER" id="PTHR33545:SF5">
    <property type="entry name" value="UPF0750 MEMBRANE PROTEIN YITT"/>
    <property type="match status" value="1"/>
</dbReference>
<proteinExistence type="predicted"/>
<keyword evidence="3 6" id="KW-0812">Transmembrane</keyword>